<evidence type="ECO:0000256" key="2">
    <source>
        <dbReference type="ARBA" id="ARBA00004651"/>
    </source>
</evidence>
<dbReference type="OrthoDB" id="9776324at2"/>
<evidence type="ECO:0000256" key="1">
    <source>
        <dbReference type="ARBA" id="ARBA00003408"/>
    </source>
</evidence>
<feature type="transmembrane region" description="Helical" evidence="13">
    <location>
        <begin position="288"/>
        <end position="310"/>
    </location>
</feature>
<evidence type="ECO:0000256" key="5">
    <source>
        <dbReference type="ARBA" id="ARBA00022448"/>
    </source>
</evidence>
<dbReference type="InterPro" id="IPR048279">
    <property type="entry name" value="MdtK-like"/>
</dbReference>
<keyword evidence="15" id="KW-1185">Reference proteome</keyword>
<name>A0A7G6E7H4_THEFR</name>
<comment type="similarity">
    <text evidence="3">Belongs to the multi antimicrobial extrusion (MATE) (TC 2.A.66.1) family.</text>
</comment>
<keyword evidence="9 13" id="KW-1133">Transmembrane helix</keyword>
<accession>A0A7G6E7H4</accession>
<evidence type="ECO:0000313" key="15">
    <source>
        <dbReference type="Proteomes" id="UP000515847"/>
    </source>
</evidence>
<evidence type="ECO:0000256" key="4">
    <source>
        <dbReference type="ARBA" id="ARBA00020268"/>
    </source>
</evidence>
<dbReference type="PANTHER" id="PTHR43298">
    <property type="entry name" value="MULTIDRUG RESISTANCE PROTEIN NORM-RELATED"/>
    <property type="match status" value="1"/>
</dbReference>
<dbReference type="PANTHER" id="PTHR43298:SF2">
    <property type="entry name" value="FMN_FAD EXPORTER YEEO-RELATED"/>
    <property type="match status" value="1"/>
</dbReference>
<evidence type="ECO:0000313" key="14">
    <source>
        <dbReference type="EMBL" id="QNB48028.1"/>
    </source>
</evidence>
<dbReference type="RefSeq" id="WP_034420491.1">
    <property type="nucleotide sequence ID" value="NZ_CP045798.1"/>
</dbReference>
<feature type="transmembrane region" description="Helical" evidence="13">
    <location>
        <begin position="390"/>
        <end position="410"/>
    </location>
</feature>
<dbReference type="AlphaFoldDB" id="A0A7G6E7H4"/>
<evidence type="ECO:0000256" key="13">
    <source>
        <dbReference type="SAM" id="Phobius"/>
    </source>
</evidence>
<feature type="transmembrane region" description="Helical" evidence="13">
    <location>
        <begin position="95"/>
        <end position="116"/>
    </location>
</feature>
<dbReference type="InterPro" id="IPR002528">
    <property type="entry name" value="MATE_fam"/>
</dbReference>
<keyword evidence="11 13" id="KW-0472">Membrane</keyword>
<keyword evidence="10" id="KW-0406">Ion transport</keyword>
<dbReference type="GO" id="GO:0005886">
    <property type="term" value="C:plasma membrane"/>
    <property type="evidence" value="ECO:0007669"/>
    <property type="project" value="UniProtKB-SubCell"/>
</dbReference>
<dbReference type="GO" id="GO:0015297">
    <property type="term" value="F:antiporter activity"/>
    <property type="evidence" value="ECO:0007669"/>
    <property type="project" value="UniProtKB-KW"/>
</dbReference>
<dbReference type="GO" id="GO:0042910">
    <property type="term" value="F:xenobiotic transmembrane transporter activity"/>
    <property type="evidence" value="ECO:0007669"/>
    <property type="project" value="InterPro"/>
</dbReference>
<proteinExistence type="inferred from homology"/>
<feature type="transmembrane region" description="Helical" evidence="13">
    <location>
        <begin position="322"/>
        <end position="345"/>
    </location>
</feature>
<feature type="transmembrane region" description="Helical" evidence="13">
    <location>
        <begin position="170"/>
        <end position="189"/>
    </location>
</feature>
<comment type="function">
    <text evidence="1">Multidrug efflux pump.</text>
</comment>
<keyword evidence="5" id="KW-0813">Transport</keyword>
<feature type="transmembrane region" description="Helical" evidence="13">
    <location>
        <begin position="365"/>
        <end position="383"/>
    </location>
</feature>
<keyword evidence="8 13" id="KW-0812">Transmembrane</keyword>
<dbReference type="Proteomes" id="UP000515847">
    <property type="component" value="Chromosome"/>
</dbReference>
<feature type="transmembrane region" description="Helical" evidence="13">
    <location>
        <begin position="50"/>
        <end position="74"/>
    </location>
</feature>
<evidence type="ECO:0000256" key="6">
    <source>
        <dbReference type="ARBA" id="ARBA00022449"/>
    </source>
</evidence>
<feature type="transmembrane region" description="Helical" evidence="13">
    <location>
        <begin position="136"/>
        <end position="158"/>
    </location>
</feature>
<gene>
    <name evidence="14" type="ORF">BR63_18215</name>
</gene>
<dbReference type="PIRSF" id="PIRSF006603">
    <property type="entry name" value="DinF"/>
    <property type="match status" value="1"/>
</dbReference>
<evidence type="ECO:0000256" key="8">
    <source>
        <dbReference type="ARBA" id="ARBA00022692"/>
    </source>
</evidence>
<keyword evidence="7" id="KW-1003">Cell membrane</keyword>
<organism evidence="14 15">
    <name type="scientific">Thermanaerosceptrum fracticalcis</name>
    <dbReference type="NCBI Taxonomy" id="1712410"/>
    <lineage>
        <taxon>Bacteria</taxon>
        <taxon>Bacillati</taxon>
        <taxon>Bacillota</taxon>
        <taxon>Clostridia</taxon>
        <taxon>Eubacteriales</taxon>
        <taxon>Peptococcaceae</taxon>
        <taxon>Thermanaerosceptrum</taxon>
    </lineage>
</organism>
<dbReference type="InterPro" id="IPR050222">
    <property type="entry name" value="MATE_MdtK"/>
</dbReference>
<feature type="transmembrane region" description="Helical" evidence="13">
    <location>
        <begin position="12"/>
        <end position="30"/>
    </location>
</feature>
<feature type="transmembrane region" description="Helical" evidence="13">
    <location>
        <begin position="422"/>
        <end position="441"/>
    </location>
</feature>
<protein>
    <recommendedName>
        <fullName evidence="4">Probable multidrug resistance protein NorM</fullName>
    </recommendedName>
    <alternativeName>
        <fullName evidence="12">Multidrug-efflux transporter</fullName>
    </alternativeName>
</protein>
<dbReference type="GO" id="GO:0006811">
    <property type="term" value="P:monoatomic ion transport"/>
    <property type="evidence" value="ECO:0007669"/>
    <property type="project" value="UniProtKB-KW"/>
</dbReference>
<feature type="transmembrane region" description="Helical" evidence="13">
    <location>
        <begin position="232"/>
        <end position="252"/>
    </location>
</feature>
<feature type="transmembrane region" description="Helical" evidence="13">
    <location>
        <begin position="201"/>
        <end position="220"/>
    </location>
</feature>
<evidence type="ECO:0000256" key="9">
    <source>
        <dbReference type="ARBA" id="ARBA00022989"/>
    </source>
</evidence>
<dbReference type="Pfam" id="PF01554">
    <property type="entry name" value="MatE"/>
    <property type="match status" value="2"/>
</dbReference>
<keyword evidence="6" id="KW-0050">Antiport</keyword>
<reference evidence="14 15" key="1">
    <citation type="journal article" date="2019" name="Front. Microbiol.">
        <title>Thermoanaerosceptrum fracticalcis gen. nov. sp. nov., a Novel Fumarate-Fermenting Microorganism From a Deep Fractured Carbonate Aquifer of the US Great Basin.</title>
        <authorList>
            <person name="Hamilton-Brehm S.D."/>
            <person name="Stewart L.E."/>
            <person name="Zavarin M."/>
            <person name="Caldwell M."/>
            <person name="Lawson P.A."/>
            <person name="Onstott T.C."/>
            <person name="Grzymski J."/>
            <person name="Neveux I."/>
            <person name="Lollar B.S."/>
            <person name="Russell C.E."/>
            <person name="Moser D.P."/>
        </authorList>
    </citation>
    <scope>NUCLEOTIDE SEQUENCE [LARGE SCALE GENOMIC DNA]</scope>
    <source>
        <strain evidence="14 15">DRI-13</strain>
    </source>
</reference>
<dbReference type="KEGG" id="tfr:BR63_18215"/>
<evidence type="ECO:0000256" key="10">
    <source>
        <dbReference type="ARBA" id="ARBA00023065"/>
    </source>
</evidence>
<evidence type="ECO:0000256" key="3">
    <source>
        <dbReference type="ARBA" id="ARBA00010199"/>
    </source>
</evidence>
<evidence type="ECO:0000256" key="7">
    <source>
        <dbReference type="ARBA" id="ARBA00022475"/>
    </source>
</evidence>
<comment type="subcellular location">
    <subcellularLocation>
        <location evidence="2">Cell membrane</location>
        <topology evidence="2">Multi-pass membrane protein</topology>
    </subcellularLocation>
</comment>
<sequence>MEKKTIDFTRDSIPRHLIMFSIPMFLGNLLQALYNTVDSIWVGRFLGPQALAAVSVGFPVIFALVALIMGAAMAMTTLVSQYYGAKRQDMVVKTIGNSLITLTVLGLIVSVIGVVYRGELLSLINTPPDIMEQASGYLGVFLSGLIGMFWYNGISAILRGLGDSRTPLKFLAYATVINIVLDPLLIFGLGPLPAMGVKGAALATVIAQGISSLLALRYLFQSSGLVTLNKEFWIIDWSLIGLIFKIGLPAGLQHTLVSLSSLAVGAMVNRFGSTVVAGFGAAARIEQFAFMPAMSISLAVSALVGQNLGAQKEERVKDSVKWSGILAIAINFVVSLAILFIPTLLLAPFTKDTGVLEAGALYLRYLGYAYIPFALMFTLGGVLRGAGDTVTAMLLTLISLWVIRVPLAAYLSVNPYLGVKGIWLAIVISIYTGLIINYLYYRTGRWKKFAVVKGPAFEQEISAEPATEN</sequence>
<evidence type="ECO:0000256" key="12">
    <source>
        <dbReference type="ARBA" id="ARBA00031636"/>
    </source>
</evidence>
<dbReference type="CDD" id="cd13138">
    <property type="entry name" value="MATE_yoeA_like"/>
    <property type="match status" value="1"/>
</dbReference>
<dbReference type="NCBIfam" id="TIGR00797">
    <property type="entry name" value="matE"/>
    <property type="match status" value="1"/>
</dbReference>
<evidence type="ECO:0000256" key="11">
    <source>
        <dbReference type="ARBA" id="ARBA00023136"/>
    </source>
</evidence>
<dbReference type="EMBL" id="CP045798">
    <property type="protein sequence ID" value="QNB48028.1"/>
    <property type="molecule type" value="Genomic_DNA"/>
</dbReference>